<dbReference type="InterPro" id="IPR029044">
    <property type="entry name" value="Nucleotide-diphossugar_trans"/>
</dbReference>
<evidence type="ECO:0000313" key="7">
    <source>
        <dbReference type="EMBL" id="ALO14119.1"/>
    </source>
</evidence>
<dbReference type="PANTHER" id="PTHR48090:SF10">
    <property type="entry name" value="GLUCOSYL-3-PHOSPHOGLYCERATE SYNTHASE"/>
    <property type="match status" value="1"/>
</dbReference>
<dbReference type="OrthoDB" id="597270at2"/>
<evidence type="ECO:0000256" key="2">
    <source>
        <dbReference type="ARBA" id="ARBA00006739"/>
    </source>
</evidence>
<dbReference type="InterPro" id="IPR001173">
    <property type="entry name" value="Glyco_trans_2-like"/>
</dbReference>
<comment type="cofactor">
    <cofactor evidence="1">
        <name>Mg(2+)</name>
        <dbReference type="ChEBI" id="CHEBI:18420"/>
    </cofactor>
</comment>
<dbReference type="PANTHER" id="PTHR48090">
    <property type="entry name" value="UNDECAPRENYL-PHOSPHATE 4-DEOXY-4-FORMAMIDO-L-ARABINOSE TRANSFERASE-RELATED"/>
    <property type="match status" value="1"/>
</dbReference>
<keyword evidence="3 7" id="KW-0328">Glycosyltransferase</keyword>
<organism evidence="7 8">
    <name type="scientific">Salinivirga cyanobacteriivorans</name>
    <dbReference type="NCBI Taxonomy" id="1307839"/>
    <lineage>
        <taxon>Bacteria</taxon>
        <taxon>Pseudomonadati</taxon>
        <taxon>Bacteroidota</taxon>
        <taxon>Bacteroidia</taxon>
        <taxon>Bacteroidales</taxon>
        <taxon>Salinivirgaceae</taxon>
        <taxon>Salinivirga</taxon>
    </lineage>
</organism>
<dbReference type="EC" id="2.4.1.-" evidence="7"/>
<dbReference type="GO" id="GO:0016757">
    <property type="term" value="F:glycosyltransferase activity"/>
    <property type="evidence" value="ECO:0007669"/>
    <property type="project" value="UniProtKB-KW"/>
</dbReference>
<dbReference type="EMBL" id="CP013118">
    <property type="protein sequence ID" value="ALO14119.1"/>
    <property type="molecule type" value="Genomic_DNA"/>
</dbReference>
<name>A0A0S2HVP2_9BACT</name>
<dbReference type="CDD" id="cd04179">
    <property type="entry name" value="DPM_DPG-synthase_like"/>
    <property type="match status" value="1"/>
</dbReference>
<keyword evidence="5" id="KW-0460">Magnesium</keyword>
<dbReference type="Gene3D" id="3.90.550.10">
    <property type="entry name" value="Spore Coat Polysaccharide Biosynthesis Protein SpsA, Chain A"/>
    <property type="match status" value="1"/>
</dbReference>
<evidence type="ECO:0000313" key="8">
    <source>
        <dbReference type="Proteomes" id="UP000064893"/>
    </source>
</evidence>
<accession>A0A0S2HVP2</accession>
<dbReference type="Pfam" id="PF00535">
    <property type="entry name" value="Glycos_transf_2"/>
    <property type="match status" value="1"/>
</dbReference>
<proteinExistence type="inferred from homology"/>
<dbReference type="RefSeq" id="WP_057951699.1">
    <property type="nucleotide sequence ID" value="NZ_CP013118.1"/>
</dbReference>
<dbReference type="STRING" id="1307839.L21SP5_00440"/>
<evidence type="ECO:0000256" key="4">
    <source>
        <dbReference type="ARBA" id="ARBA00022679"/>
    </source>
</evidence>
<evidence type="ECO:0000259" key="6">
    <source>
        <dbReference type="Pfam" id="PF00535"/>
    </source>
</evidence>
<feature type="domain" description="Glycosyltransferase 2-like" evidence="6">
    <location>
        <begin position="6"/>
        <end position="132"/>
    </location>
</feature>
<keyword evidence="8" id="KW-1185">Reference proteome</keyword>
<evidence type="ECO:0000256" key="5">
    <source>
        <dbReference type="ARBA" id="ARBA00022842"/>
    </source>
</evidence>
<gene>
    <name evidence="7" type="primary">icaA_1</name>
    <name evidence="7" type="ORF">L21SP5_00440</name>
</gene>
<dbReference type="AlphaFoldDB" id="A0A0S2HVP2"/>
<reference evidence="7 8" key="1">
    <citation type="submission" date="2015-11" db="EMBL/GenBank/DDBJ databases">
        <title>Description and complete genome sequence of a novel strain predominating in hypersaline microbial mats and representing a new family of the Bacteriodetes phylum.</title>
        <authorList>
            <person name="Spring S."/>
            <person name="Bunk B."/>
            <person name="Sproer C."/>
            <person name="Klenk H.-P."/>
        </authorList>
    </citation>
    <scope>NUCLEOTIDE SEQUENCE [LARGE SCALE GENOMIC DNA]</scope>
    <source>
        <strain evidence="7 8">L21-Spi-D4</strain>
    </source>
</reference>
<dbReference type="KEGG" id="blq:L21SP5_00440"/>
<sequence length="255" mass="29153">MKEKTSIVICAYNEEPTIEDVVSKCREYNPESELIVVDDGSQDKTEEILRSLNKKMDFRYIRLDENQGKSNAMVLGVQKAERDIILFFDADVSGIKKEHFDQLLSPLGDEADMVLGSPSETLIDYRVNPFKSLTGERAMYKKDLEPILVNIQDIRFGVETYINLYFQAHGKKIKYTLLDGLTHPTKYDKTSADKATREFINEGKEIAVTLLKNYDLITQRISNSFGEQGDSIKDSLKKLQKDLNEKIQVLLRNNG</sequence>
<comment type="similarity">
    <text evidence="2">Belongs to the glycosyltransferase 2 family.</text>
</comment>
<dbReference type="Proteomes" id="UP000064893">
    <property type="component" value="Chromosome"/>
</dbReference>
<keyword evidence="4 7" id="KW-0808">Transferase</keyword>
<protein>
    <submittedName>
        <fullName evidence="7">Poly-beta-1,6-N-acetyl-D-glucosamine synthase</fullName>
        <ecNumber evidence="7">2.4.1.-</ecNumber>
    </submittedName>
</protein>
<evidence type="ECO:0000256" key="3">
    <source>
        <dbReference type="ARBA" id="ARBA00022676"/>
    </source>
</evidence>
<evidence type="ECO:0000256" key="1">
    <source>
        <dbReference type="ARBA" id="ARBA00001946"/>
    </source>
</evidence>
<dbReference type="SUPFAM" id="SSF53448">
    <property type="entry name" value="Nucleotide-diphospho-sugar transferases"/>
    <property type="match status" value="1"/>
</dbReference>
<dbReference type="InterPro" id="IPR050256">
    <property type="entry name" value="Glycosyltransferase_2"/>
</dbReference>